<feature type="compositionally biased region" description="Basic and acidic residues" evidence="1">
    <location>
        <begin position="113"/>
        <end position="123"/>
    </location>
</feature>
<protein>
    <submittedName>
        <fullName evidence="2">Uncharacterized protein</fullName>
    </submittedName>
</protein>
<dbReference type="PANTHER" id="PTHR36756:SF1">
    <property type="entry name" value="EXPRESSED PROTEIN"/>
    <property type="match status" value="1"/>
</dbReference>
<evidence type="ECO:0000313" key="2">
    <source>
        <dbReference type="EMBL" id="KAJ6839900.1"/>
    </source>
</evidence>
<evidence type="ECO:0000256" key="1">
    <source>
        <dbReference type="SAM" id="MobiDB-lite"/>
    </source>
</evidence>
<reference evidence="2" key="2">
    <citation type="submission" date="2023-04" db="EMBL/GenBank/DDBJ databases">
        <authorList>
            <person name="Bruccoleri R.E."/>
            <person name="Oakeley E.J."/>
            <person name="Faust A.-M."/>
            <person name="Dessus-Babus S."/>
            <person name="Altorfer M."/>
            <person name="Burckhardt D."/>
            <person name="Oertli M."/>
            <person name="Naumann U."/>
            <person name="Petersen F."/>
            <person name="Wong J."/>
        </authorList>
    </citation>
    <scope>NUCLEOTIDE SEQUENCE</scope>
    <source>
        <strain evidence="2">GSM-AAB239-AS_SAM_17_03QT</strain>
        <tissue evidence="2">Leaf</tissue>
    </source>
</reference>
<proteinExistence type="predicted"/>
<reference evidence="2" key="1">
    <citation type="journal article" date="2023" name="GigaByte">
        <title>Genome assembly of the bearded iris, Iris pallida Lam.</title>
        <authorList>
            <person name="Bruccoleri R.E."/>
            <person name="Oakeley E.J."/>
            <person name="Faust A.M.E."/>
            <person name="Altorfer M."/>
            <person name="Dessus-Babus S."/>
            <person name="Burckhardt D."/>
            <person name="Oertli M."/>
            <person name="Naumann U."/>
            <person name="Petersen F."/>
            <person name="Wong J."/>
        </authorList>
    </citation>
    <scope>NUCLEOTIDE SEQUENCE</scope>
    <source>
        <strain evidence="2">GSM-AAB239-AS_SAM_17_03QT</strain>
    </source>
</reference>
<feature type="region of interest" description="Disordered" evidence="1">
    <location>
        <begin position="26"/>
        <end position="150"/>
    </location>
</feature>
<gene>
    <name evidence="2" type="ORF">M6B38_310990</name>
</gene>
<comment type="caution">
    <text evidence="2">The sequence shown here is derived from an EMBL/GenBank/DDBJ whole genome shotgun (WGS) entry which is preliminary data.</text>
</comment>
<sequence length="321" mass="35335">MTDVTIVAKAGNKRRLPTWMQQVNAADKLRKLGNPDENGCSSEAQPETKSSGSKIPVSRKPDKMLAKESNSRNESEILQGCERKQRGRNASRRDGGPRKSINSSGGAKKKLKKETGVDGKKVCEIVSSKMQHGKSERPQIDYLKSVSPEMSDEEIELTIDDLMSIAKEYVSADRENKQEYQASRESTSRLYPLSSVTSEADMKGPLQANGSSKILSKCLASSRISHLTETEGKGKENPKTENIAINIIRTGDAAQDMLNLFLGPLLKKPPPKERVCGVLESEGLLSIDKSDKEVRDMLLSEEAPVVKKKSSLKDKVAMFLE</sequence>
<dbReference type="EMBL" id="JANAVB010009598">
    <property type="protein sequence ID" value="KAJ6839900.1"/>
    <property type="molecule type" value="Genomic_DNA"/>
</dbReference>
<dbReference type="AlphaFoldDB" id="A0AAX6HFQ9"/>
<dbReference type="Proteomes" id="UP001140949">
    <property type="component" value="Unassembled WGS sequence"/>
</dbReference>
<feature type="region of interest" description="Disordered" evidence="1">
    <location>
        <begin position="1"/>
        <end position="20"/>
    </location>
</feature>
<evidence type="ECO:0000313" key="3">
    <source>
        <dbReference type="Proteomes" id="UP001140949"/>
    </source>
</evidence>
<keyword evidence="3" id="KW-1185">Reference proteome</keyword>
<feature type="compositionally biased region" description="Polar residues" evidence="1">
    <location>
        <begin position="39"/>
        <end position="53"/>
    </location>
</feature>
<feature type="compositionally biased region" description="Basic and acidic residues" evidence="1">
    <location>
        <begin position="59"/>
        <end position="75"/>
    </location>
</feature>
<accession>A0AAX6HFQ9</accession>
<organism evidence="2 3">
    <name type="scientific">Iris pallida</name>
    <name type="common">Sweet iris</name>
    <dbReference type="NCBI Taxonomy" id="29817"/>
    <lineage>
        <taxon>Eukaryota</taxon>
        <taxon>Viridiplantae</taxon>
        <taxon>Streptophyta</taxon>
        <taxon>Embryophyta</taxon>
        <taxon>Tracheophyta</taxon>
        <taxon>Spermatophyta</taxon>
        <taxon>Magnoliopsida</taxon>
        <taxon>Liliopsida</taxon>
        <taxon>Asparagales</taxon>
        <taxon>Iridaceae</taxon>
        <taxon>Iridoideae</taxon>
        <taxon>Irideae</taxon>
        <taxon>Iris</taxon>
    </lineage>
</organism>
<dbReference type="PANTHER" id="PTHR36756">
    <property type="entry name" value="EXPRESSED PROTEIN"/>
    <property type="match status" value="1"/>
</dbReference>
<name>A0AAX6HFQ9_IRIPA</name>